<organism evidence="2 3">
    <name type="scientific">Paenibacillus allorhizosphaerae</name>
    <dbReference type="NCBI Taxonomy" id="2849866"/>
    <lineage>
        <taxon>Bacteria</taxon>
        <taxon>Bacillati</taxon>
        <taxon>Bacillota</taxon>
        <taxon>Bacilli</taxon>
        <taxon>Bacillales</taxon>
        <taxon>Paenibacillaceae</taxon>
        <taxon>Paenibacillus</taxon>
    </lineage>
</organism>
<proteinExistence type="predicted"/>
<dbReference type="InterPro" id="IPR038721">
    <property type="entry name" value="IS701-like_DDE_dom"/>
</dbReference>
<accession>A0ABM8VUP0</accession>
<evidence type="ECO:0000259" key="1">
    <source>
        <dbReference type="Pfam" id="PF13546"/>
    </source>
</evidence>
<keyword evidence="3" id="KW-1185">Reference proteome</keyword>
<sequence length="210" mass="24280">MIAHPSDSNQLPNELKPVFQELKVLQYLQQAGFRKRFGFSCAQLLQLVFFLLFHQKNWFRLLESNKSDSLPGKDAVYRFLNHAGFAWRRFLTMLSVATVQKVSALTSVDRDAVFIFDDSMFERNCSKAVELLARFKDYATGAYYKGFGMLTMRWSDGHTFLPLDFALLSSRKSAINGLNEHIDKRTHGYKRRQEALQSAPQSLRPCWIVL</sequence>
<evidence type="ECO:0000313" key="2">
    <source>
        <dbReference type="EMBL" id="CAG7659041.1"/>
    </source>
</evidence>
<reference evidence="2 3" key="1">
    <citation type="submission" date="2021-06" db="EMBL/GenBank/DDBJ databases">
        <authorList>
            <person name="Criscuolo A."/>
        </authorList>
    </citation>
    <scope>NUCLEOTIDE SEQUENCE [LARGE SCALE GENOMIC DNA]</scope>
    <source>
        <strain evidence="3">CIP 111802</strain>
    </source>
</reference>
<dbReference type="Pfam" id="PF13546">
    <property type="entry name" value="DDE_5"/>
    <property type="match status" value="1"/>
</dbReference>
<gene>
    <name evidence="2" type="ORF">PAECIP111802_07294</name>
</gene>
<comment type="caution">
    <text evidence="2">The sequence shown here is derived from an EMBL/GenBank/DDBJ whole genome shotgun (WGS) entry which is preliminary data.</text>
</comment>
<dbReference type="EMBL" id="CAJVCE010000056">
    <property type="protein sequence ID" value="CAG7659041.1"/>
    <property type="molecule type" value="Genomic_DNA"/>
</dbReference>
<evidence type="ECO:0000313" key="3">
    <source>
        <dbReference type="Proteomes" id="UP000730618"/>
    </source>
</evidence>
<feature type="domain" description="Transposase IS701-like DDE" evidence="1">
    <location>
        <begin position="72"/>
        <end position="173"/>
    </location>
</feature>
<protein>
    <submittedName>
        <fullName evidence="2">IS4 family transposase ISDha5</fullName>
    </submittedName>
</protein>
<name>A0ABM8VUP0_9BACL</name>
<dbReference type="Proteomes" id="UP000730618">
    <property type="component" value="Unassembled WGS sequence"/>
</dbReference>